<comment type="similarity">
    <text evidence="2 11">Belongs to the glypican family.</text>
</comment>
<dbReference type="EMBL" id="BMAT01012972">
    <property type="protein sequence ID" value="GFS03009.1"/>
    <property type="molecule type" value="Genomic_DNA"/>
</dbReference>
<keyword evidence="4" id="KW-0336">GPI-anchor</keyword>
<sequence>MSREHLLQSLEETKNKTSATLSRLFDIPLKDHQRALDSFTNKVESFFMGGDRHRPEEIVVAFFADLFPSVYQHVLSDWRDTSPQTLGTSLDSFRTCLIREHNKILPFGSVPFSMIKHLKYAMQRTRVFLEALDVLLATVEMANHGATIDYHCSHAVTRLQFCSMCSGNENVKPCRGLCLNVMRGCLSKVAEVSSAWDDLVIAFQNLEIGMFSHHNAQELLAQLDVNVTEAIMKAMNERARIHTEVMSLCDQLVSKPGNAKTRFSVSEGRLPPGV</sequence>
<comment type="subcellular location">
    <subcellularLocation>
        <location evidence="1">Cell membrane</location>
        <topology evidence="1">Lipid-anchor</topology>
        <topology evidence="1">GPI-anchor</topology>
    </subcellularLocation>
</comment>
<keyword evidence="10" id="KW-0449">Lipoprotein</keyword>
<keyword evidence="8" id="KW-0325">Glycoprotein</keyword>
<evidence type="ECO:0000256" key="9">
    <source>
        <dbReference type="ARBA" id="ARBA00023207"/>
    </source>
</evidence>
<evidence type="ECO:0000256" key="8">
    <source>
        <dbReference type="ARBA" id="ARBA00023180"/>
    </source>
</evidence>
<dbReference type="GO" id="GO:0098552">
    <property type="term" value="C:side of membrane"/>
    <property type="evidence" value="ECO:0007669"/>
    <property type="project" value="UniProtKB-KW"/>
</dbReference>
<name>A0AAV4I1K4_9GAST</name>
<dbReference type="Proteomes" id="UP000762676">
    <property type="component" value="Unassembled WGS sequence"/>
</dbReference>
<keyword evidence="13" id="KW-1185">Reference proteome</keyword>
<evidence type="ECO:0000313" key="13">
    <source>
        <dbReference type="Proteomes" id="UP000762676"/>
    </source>
</evidence>
<evidence type="ECO:0000256" key="3">
    <source>
        <dbReference type="ARBA" id="ARBA00022475"/>
    </source>
</evidence>
<reference evidence="12 13" key="1">
    <citation type="journal article" date="2021" name="Elife">
        <title>Chloroplast acquisition without the gene transfer in kleptoplastic sea slugs, Plakobranchus ocellatus.</title>
        <authorList>
            <person name="Maeda T."/>
            <person name="Takahashi S."/>
            <person name="Yoshida T."/>
            <person name="Shimamura S."/>
            <person name="Takaki Y."/>
            <person name="Nagai Y."/>
            <person name="Toyoda A."/>
            <person name="Suzuki Y."/>
            <person name="Arimoto A."/>
            <person name="Ishii H."/>
            <person name="Satoh N."/>
            <person name="Nishiyama T."/>
            <person name="Hasebe M."/>
            <person name="Maruyama T."/>
            <person name="Minagawa J."/>
            <person name="Obokata J."/>
            <person name="Shigenobu S."/>
        </authorList>
    </citation>
    <scope>NUCLEOTIDE SEQUENCE [LARGE SCALE GENOMIC DNA]</scope>
</reference>
<gene>
    <name evidence="12" type="ORF">ElyMa_006459100</name>
</gene>
<evidence type="ECO:0000256" key="1">
    <source>
        <dbReference type="ARBA" id="ARBA00004609"/>
    </source>
</evidence>
<dbReference type="GO" id="GO:0005886">
    <property type="term" value="C:plasma membrane"/>
    <property type="evidence" value="ECO:0007669"/>
    <property type="project" value="UniProtKB-SubCell"/>
</dbReference>
<proteinExistence type="inferred from homology"/>
<dbReference type="GO" id="GO:0009986">
    <property type="term" value="C:cell surface"/>
    <property type="evidence" value="ECO:0007669"/>
    <property type="project" value="TreeGrafter"/>
</dbReference>
<organism evidence="12 13">
    <name type="scientific">Elysia marginata</name>
    <dbReference type="NCBI Taxonomy" id="1093978"/>
    <lineage>
        <taxon>Eukaryota</taxon>
        <taxon>Metazoa</taxon>
        <taxon>Spiralia</taxon>
        <taxon>Lophotrochozoa</taxon>
        <taxon>Mollusca</taxon>
        <taxon>Gastropoda</taxon>
        <taxon>Heterobranchia</taxon>
        <taxon>Euthyneura</taxon>
        <taxon>Panpulmonata</taxon>
        <taxon>Sacoglossa</taxon>
        <taxon>Placobranchoidea</taxon>
        <taxon>Plakobranchidae</taxon>
        <taxon>Elysia</taxon>
    </lineage>
</organism>
<dbReference type="PANTHER" id="PTHR10822:SF29">
    <property type="entry name" value="DIVISION ABNORMALLY DELAYED PROTEIN"/>
    <property type="match status" value="1"/>
</dbReference>
<keyword evidence="6" id="KW-0654">Proteoglycan</keyword>
<comment type="caution">
    <text evidence="12">The sequence shown here is derived from an EMBL/GenBank/DDBJ whole genome shotgun (WGS) entry which is preliminary data.</text>
</comment>
<evidence type="ECO:0000313" key="12">
    <source>
        <dbReference type="EMBL" id="GFS03009.1"/>
    </source>
</evidence>
<dbReference type="InterPro" id="IPR001863">
    <property type="entry name" value="Glypican"/>
</dbReference>
<evidence type="ECO:0000256" key="11">
    <source>
        <dbReference type="RuleBase" id="RU003518"/>
    </source>
</evidence>
<evidence type="ECO:0000256" key="4">
    <source>
        <dbReference type="ARBA" id="ARBA00022622"/>
    </source>
</evidence>
<keyword evidence="9" id="KW-0357">Heparan sulfate</keyword>
<dbReference type="Pfam" id="PF01153">
    <property type="entry name" value="Glypican"/>
    <property type="match status" value="1"/>
</dbReference>
<dbReference type="SUPFAM" id="SSF63501">
    <property type="entry name" value="Frizzled cysteine-rich domain"/>
    <property type="match status" value="1"/>
</dbReference>
<dbReference type="PANTHER" id="PTHR10822">
    <property type="entry name" value="GLYPICAN"/>
    <property type="match status" value="1"/>
</dbReference>
<keyword evidence="7" id="KW-0472">Membrane</keyword>
<keyword evidence="3" id="KW-1003">Cell membrane</keyword>
<evidence type="ECO:0000256" key="5">
    <source>
        <dbReference type="ARBA" id="ARBA00022729"/>
    </source>
</evidence>
<keyword evidence="5" id="KW-0732">Signal</keyword>
<dbReference type="GO" id="GO:0090263">
    <property type="term" value="P:positive regulation of canonical Wnt signaling pathway"/>
    <property type="evidence" value="ECO:0007669"/>
    <property type="project" value="TreeGrafter"/>
</dbReference>
<evidence type="ECO:0000256" key="10">
    <source>
        <dbReference type="ARBA" id="ARBA00023288"/>
    </source>
</evidence>
<dbReference type="GO" id="GO:1905475">
    <property type="term" value="P:regulation of protein localization to membrane"/>
    <property type="evidence" value="ECO:0007669"/>
    <property type="project" value="TreeGrafter"/>
</dbReference>
<dbReference type="InterPro" id="IPR036790">
    <property type="entry name" value="Frizzled_dom_sf"/>
</dbReference>
<dbReference type="AlphaFoldDB" id="A0AAV4I1K4"/>
<evidence type="ECO:0000256" key="6">
    <source>
        <dbReference type="ARBA" id="ARBA00022974"/>
    </source>
</evidence>
<protein>
    <submittedName>
        <fullName evidence="12">Glypican-5-like</fullName>
    </submittedName>
</protein>
<evidence type="ECO:0000256" key="2">
    <source>
        <dbReference type="ARBA" id="ARBA00010260"/>
    </source>
</evidence>
<dbReference type="GO" id="GO:0016477">
    <property type="term" value="P:cell migration"/>
    <property type="evidence" value="ECO:0007669"/>
    <property type="project" value="TreeGrafter"/>
</dbReference>
<dbReference type="Gene3D" id="1.10.2000.10">
    <property type="entry name" value="Frizzled cysteine-rich domain"/>
    <property type="match status" value="1"/>
</dbReference>
<dbReference type="GO" id="GO:0005576">
    <property type="term" value="C:extracellular region"/>
    <property type="evidence" value="ECO:0007669"/>
    <property type="project" value="TreeGrafter"/>
</dbReference>
<evidence type="ECO:0000256" key="7">
    <source>
        <dbReference type="ARBA" id="ARBA00023136"/>
    </source>
</evidence>
<accession>A0AAV4I1K4</accession>